<comment type="function">
    <text evidence="15">Glutamate-gated receptor that probably acts as non-selective cation channel.</text>
</comment>
<gene>
    <name evidence="19" type="ORF">KY290_035122</name>
</gene>
<evidence type="ECO:0000256" key="4">
    <source>
        <dbReference type="ARBA" id="ARBA00022448"/>
    </source>
</evidence>
<evidence type="ECO:0000256" key="14">
    <source>
        <dbReference type="ARBA" id="ARBA00049638"/>
    </source>
</evidence>
<evidence type="ECO:0000256" key="8">
    <source>
        <dbReference type="ARBA" id="ARBA00023065"/>
    </source>
</evidence>
<keyword evidence="6" id="KW-0732">Signal</keyword>
<dbReference type="Gene3D" id="3.40.50.2300">
    <property type="match status" value="2"/>
</dbReference>
<evidence type="ECO:0000256" key="12">
    <source>
        <dbReference type="ARBA" id="ARBA00023286"/>
    </source>
</evidence>
<reference evidence="19 20" key="1">
    <citation type="journal article" date="2021" name="bioRxiv">
        <title>Chromosome-scale and haplotype-resolved genome assembly of a tetraploid potato cultivar.</title>
        <authorList>
            <person name="Sun H."/>
            <person name="Jiao W.-B."/>
            <person name="Krause K."/>
            <person name="Campoy J.A."/>
            <person name="Goel M."/>
            <person name="Folz-Donahue K."/>
            <person name="Kukat C."/>
            <person name="Huettel B."/>
            <person name="Schneeberger K."/>
        </authorList>
    </citation>
    <scope>NUCLEOTIDE SEQUENCE [LARGE SCALE GENOMIC DNA]</scope>
    <source>
        <strain evidence="19">SolTubOtavaFocal</strain>
        <tissue evidence="19">Leaves</tissue>
    </source>
</reference>
<keyword evidence="8 15" id="KW-0406">Ion transport</keyword>
<feature type="transmembrane region" description="Helical" evidence="17">
    <location>
        <begin position="602"/>
        <end position="620"/>
    </location>
</feature>
<dbReference type="Proteomes" id="UP000826656">
    <property type="component" value="Unassembled WGS sequence"/>
</dbReference>
<evidence type="ECO:0000256" key="10">
    <source>
        <dbReference type="ARBA" id="ARBA00023170"/>
    </source>
</evidence>
<dbReference type="CDD" id="cd19990">
    <property type="entry name" value="PBP1_GABAb_receptor_plant"/>
    <property type="match status" value="1"/>
</dbReference>
<dbReference type="CDD" id="cd13686">
    <property type="entry name" value="GluR_Plant"/>
    <property type="match status" value="1"/>
</dbReference>
<evidence type="ECO:0000256" key="15">
    <source>
        <dbReference type="PIRNR" id="PIRNR037090"/>
    </source>
</evidence>
<evidence type="ECO:0000313" key="20">
    <source>
        <dbReference type="Proteomes" id="UP000826656"/>
    </source>
</evidence>
<evidence type="ECO:0000256" key="3">
    <source>
        <dbReference type="ARBA" id="ARBA00011095"/>
    </source>
</evidence>
<sequence>MKMAMAQNKPSIVSINVGVVLDMDEWFGKMGLSCISMALSDFYSIDGSNYKTRLVLHTRDSKKDVVGAAAAALDLLKNVEVEAIIGPISSMQADFLINLGQKSQVPIISFSATSPSISSFRNQYFVRTTHNDSSQVKPISSIIQSFGWRQIVPIYIDNQFGEGIIPFLADALEEINTRIPYRSVISEFATLDQIKSELLKLMNMQTRVFIVHMPISLGSKLFTMAKEIGMMSEGFVWIVTDAMANQLNSMDASKIKFREENPRIVDVALDVYGLWAYDSATALAMAVEKSRISGAFFRKPNVSGNATDLEAFGVSRDGPKLLKAILNTTFKGLSGDFQLVDGQLQSPPYQIINVVGNGAKEIGFWTRENGIVRKPNSRRGYSVSKENFGSIIWPGDTTSVPKGWVIPTNGKKLKIGVPVKDGFTEFVKVTRDLTTNTTTVTGYCIDVFDAVMEALPYYVPYEYVPFAAPDGKSAGDYNELVYQVFLGNFDVVVGDTTIVSNRSQFVDFTLPYTESGVTMMVPIKDDNRDNTWVFLKPLTWELWLTSFCSFVFIGFVIWLLEHRVNEDFRGPFWHQVGMIFWFSFSTMVFAQKERIVSNLARFVLIIWFLVVLILTSSYTASLTSMLTVEKLQPTVKDVKELLKSKDYVGYQPGSFVVGLLRKMDFDEDRLKAYNTPEECVDLLAKGSSNGGIAAVFDEIPYVKLFLANYCLKFTTVGPTYKTDGFGFAFPIGSPLVPDVSRAVLNVTEGEKMVQIERAWFDESTCSDSSTSLSSNSLGLDSFWGLFVMAVIAAVLALVIFLMKFIHEHWHIIRRSNLSLRERSRILARKFDTKDYSCHTFKKSELRDVLADSTHDLDCSRSPHGNLSLLPSPRTTGPPSPTNSSHTEQMLHFPGEEGDSPSRGENEAVNGQVEMV</sequence>
<proteinExistence type="inferred from homology"/>
<dbReference type="InterPro" id="IPR001828">
    <property type="entry name" value="ANF_lig-bd_rcpt"/>
</dbReference>
<keyword evidence="13 15" id="KW-0407">Ion channel</keyword>
<evidence type="ECO:0000256" key="11">
    <source>
        <dbReference type="ARBA" id="ARBA00023180"/>
    </source>
</evidence>
<keyword evidence="11" id="KW-0325">Glycoprotein</keyword>
<dbReference type="InterPro" id="IPR017103">
    <property type="entry name" value="Iontropic_Glu_rcpt_pln"/>
</dbReference>
<keyword evidence="20" id="KW-1185">Reference proteome</keyword>
<dbReference type="InterPro" id="IPR044440">
    <property type="entry name" value="GABAb_receptor_plant_PBP1"/>
</dbReference>
<comment type="subunit">
    <text evidence="3">May form heteromers.</text>
</comment>
<evidence type="ECO:0000256" key="16">
    <source>
        <dbReference type="SAM" id="MobiDB-lite"/>
    </source>
</evidence>
<keyword evidence="12 15" id="KW-1071">Ligand-gated ion channel</keyword>
<evidence type="ECO:0000256" key="2">
    <source>
        <dbReference type="ARBA" id="ARBA00008685"/>
    </source>
</evidence>
<protein>
    <recommendedName>
        <fullName evidence="15">Glutamate receptor</fullName>
    </recommendedName>
</protein>
<evidence type="ECO:0000313" key="19">
    <source>
        <dbReference type="EMBL" id="KAH0742079.1"/>
    </source>
</evidence>
<evidence type="ECO:0000256" key="1">
    <source>
        <dbReference type="ARBA" id="ARBA00004141"/>
    </source>
</evidence>
<feature type="transmembrane region" description="Helical" evidence="17">
    <location>
        <begin position="542"/>
        <end position="560"/>
    </location>
</feature>
<evidence type="ECO:0000259" key="18">
    <source>
        <dbReference type="SMART" id="SM00079"/>
    </source>
</evidence>
<dbReference type="Pfam" id="PF10613">
    <property type="entry name" value="Lig_chan-Glu_bd"/>
    <property type="match status" value="1"/>
</dbReference>
<dbReference type="InterPro" id="IPR028082">
    <property type="entry name" value="Peripla_BP_I"/>
</dbReference>
<evidence type="ECO:0000256" key="6">
    <source>
        <dbReference type="ARBA" id="ARBA00022729"/>
    </source>
</evidence>
<dbReference type="InterPro" id="IPR015683">
    <property type="entry name" value="Ionotropic_Glu_rcpt"/>
</dbReference>
<keyword evidence="9 15" id="KW-0472">Membrane</keyword>
<feature type="transmembrane region" description="Helical" evidence="17">
    <location>
        <begin position="782"/>
        <end position="805"/>
    </location>
</feature>
<dbReference type="Pfam" id="PF01094">
    <property type="entry name" value="ANF_receptor"/>
    <property type="match status" value="1"/>
</dbReference>
<evidence type="ECO:0000256" key="9">
    <source>
        <dbReference type="ARBA" id="ARBA00023136"/>
    </source>
</evidence>
<dbReference type="SUPFAM" id="SSF53850">
    <property type="entry name" value="Periplasmic binding protein-like II"/>
    <property type="match status" value="1"/>
</dbReference>
<keyword evidence="7 17" id="KW-1133">Transmembrane helix</keyword>
<name>A0ABQ7U676_SOLTU</name>
<comment type="similarity">
    <text evidence="2 15">Belongs to the glutamate-gated ion channel (TC 1.A.10.1) family.</text>
</comment>
<dbReference type="Pfam" id="PF00060">
    <property type="entry name" value="Lig_chan"/>
    <property type="match status" value="1"/>
</dbReference>
<keyword evidence="10 15" id="KW-0675">Receptor</keyword>
<dbReference type="Gene3D" id="3.40.190.10">
    <property type="entry name" value="Periplasmic binding protein-like II"/>
    <property type="match status" value="2"/>
</dbReference>
<dbReference type="PANTHER" id="PTHR34836:SF1">
    <property type="entry name" value="OS09G0428600 PROTEIN"/>
    <property type="match status" value="1"/>
</dbReference>
<dbReference type="PIRSF" id="PIRSF037090">
    <property type="entry name" value="Iontro_Glu-like_rcpt_pln"/>
    <property type="match status" value="1"/>
</dbReference>
<dbReference type="PANTHER" id="PTHR34836">
    <property type="entry name" value="OS06G0188250 PROTEIN"/>
    <property type="match status" value="1"/>
</dbReference>
<evidence type="ECO:0000256" key="13">
    <source>
        <dbReference type="ARBA" id="ARBA00023303"/>
    </source>
</evidence>
<evidence type="ECO:0000256" key="5">
    <source>
        <dbReference type="ARBA" id="ARBA00022692"/>
    </source>
</evidence>
<evidence type="ECO:0000256" key="17">
    <source>
        <dbReference type="SAM" id="Phobius"/>
    </source>
</evidence>
<dbReference type="InterPro" id="IPR019594">
    <property type="entry name" value="Glu/Gly-bd"/>
</dbReference>
<dbReference type="Gene3D" id="1.10.287.70">
    <property type="match status" value="1"/>
</dbReference>
<dbReference type="EMBL" id="JAIVGD010000026">
    <property type="protein sequence ID" value="KAH0742079.1"/>
    <property type="molecule type" value="Genomic_DNA"/>
</dbReference>
<dbReference type="SMART" id="SM00079">
    <property type="entry name" value="PBPe"/>
    <property type="match status" value="1"/>
</dbReference>
<dbReference type="SUPFAM" id="SSF53822">
    <property type="entry name" value="Periplasmic binding protein-like I"/>
    <property type="match status" value="1"/>
</dbReference>
<comment type="subcellular location">
    <subcellularLocation>
        <location evidence="1">Membrane</location>
        <topology evidence="1">Multi-pass membrane protein</topology>
    </subcellularLocation>
</comment>
<comment type="function">
    <text evidence="14">Glutamate-gated receptor that probably acts as a non-selective cation channel. May be involved in light-signal transduction and calcium homeostasis via the regulation of calcium influx into cells.</text>
</comment>
<comment type="caution">
    <text evidence="19">The sequence shown here is derived from an EMBL/GenBank/DDBJ whole genome shotgun (WGS) entry which is preliminary data.</text>
</comment>
<accession>A0ABQ7U676</accession>
<keyword evidence="4 15" id="KW-0813">Transport</keyword>
<evidence type="ECO:0000256" key="7">
    <source>
        <dbReference type="ARBA" id="ARBA00022989"/>
    </source>
</evidence>
<feature type="domain" description="Ionotropic glutamate receptor C-terminal" evidence="18">
    <location>
        <begin position="412"/>
        <end position="762"/>
    </location>
</feature>
<feature type="region of interest" description="Disordered" evidence="16">
    <location>
        <begin position="861"/>
        <end position="915"/>
    </location>
</feature>
<keyword evidence="5 17" id="KW-0812">Transmembrane</keyword>
<dbReference type="InterPro" id="IPR001320">
    <property type="entry name" value="Iontro_rcpt_C"/>
</dbReference>
<organism evidence="19 20">
    <name type="scientific">Solanum tuberosum</name>
    <name type="common">Potato</name>
    <dbReference type="NCBI Taxonomy" id="4113"/>
    <lineage>
        <taxon>Eukaryota</taxon>
        <taxon>Viridiplantae</taxon>
        <taxon>Streptophyta</taxon>
        <taxon>Embryophyta</taxon>
        <taxon>Tracheophyta</taxon>
        <taxon>Spermatophyta</taxon>
        <taxon>Magnoliopsida</taxon>
        <taxon>eudicotyledons</taxon>
        <taxon>Gunneridae</taxon>
        <taxon>Pentapetalae</taxon>
        <taxon>asterids</taxon>
        <taxon>lamiids</taxon>
        <taxon>Solanales</taxon>
        <taxon>Solanaceae</taxon>
        <taxon>Solanoideae</taxon>
        <taxon>Solaneae</taxon>
        <taxon>Solanum</taxon>
    </lineage>
</organism>